<dbReference type="Proteomes" id="UP000217276">
    <property type="component" value="Chromosome"/>
</dbReference>
<reference evidence="1" key="1">
    <citation type="journal article" date="2017" name="Genome Announc.">
        <title>Twelve Complete Reference Genomes of Clinical Isolates in the Capnocytophaga Genus.</title>
        <authorList>
            <person name="Villarma A."/>
            <person name="Gulvik C.A."/>
            <person name="Rowe L.A."/>
            <person name="Sheth M."/>
            <person name="Juieng P."/>
            <person name="Nicholson A.C."/>
            <person name="Loparev V.N."/>
            <person name="McQuiston J.R."/>
        </authorList>
    </citation>
    <scope>NUCLEOTIDE SEQUENCE</scope>
    <source>
        <strain evidence="1">H6253</strain>
    </source>
</reference>
<evidence type="ECO:0000313" key="3">
    <source>
        <dbReference type="Proteomes" id="UP000217276"/>
    </source>
</evidence>
<dbReference type="GeneID" id="84581621"/>
<dbReference type="KEGG" id="clk:CGC53_06825"/>
<dbReference type="RefSeq" id="WP_095914134.1">
    <property type="nucleotide sequence ID" value="NZ_CALIIH010000040.1"/>
</dbReference>
<evidence type="ECO:0000313" key="1">
    <source>
        <dbReference type="EMBL" id="ATA82076.1"/>
    </source>
</evidence>
<dbReference type="EMBL" id="QBKG01000023">
    <property type="protein sequence ID" value="PTX00934.1"/>
    <property type="molecule type" value="Genomic_DNA"/>
</dbReference>
<proteinExistence type="predicted"/>
<accession>A0A250FDK3</accession>
<reference evidence="2 4" key="3">
    <citation type="submission" date="2018-04" db="EMBL/GenBank/DDBJ databases">
        <title>Genomic Encyclopedia of Archaeal and Bacterial Type Strains, Phase II (KMG-II): from individual species to whole genera.</title>
        <authorList>
            <person name="Goeker M."/>
        </authorList>
    </citation>
    <scope>NUCLEOTIDE SEQUENCE [LARGE SCALE GENOMIC DNA]</scope>
    <source>
        <strain evidence="2 4">DSM 22902</strain>
    </source>
</reference>
<name>A0A250FDK3_9FLAO</name>
<dbReference type="Proteomes" id="UP000243985">
    <property type="component" value="Unassembled WGS sequence"/>
</dbReference>
<sequence>MEAINKTTHIPLFKVGEEVLIAPQVTNEKEWLKGVVVDIEDNPFVGFVITAKTKELGEFFDKEYLFKKLN</sequence>
<evidence type="ECO:0000313" key="4">
    <source>
        <dbReference type="Proteomes" id="UP000243985"/>
    </source>
</evidence>
<reference evidence="3" key="2">
    <citation type="submission" date="2017-06" db="EMBL/GenBank/DDBJ databases">
        <title>Capnocytophaga spp. assemblies.</title>
        <authorList>
            <person name="Gulvik C.A."/>
        </authorList>
    </citation>
    <scope>NUCLEOTIDE SEQUENCE [LARGE SCALE GENOMIC DNA]</scope>
    <source>
        <strain evidence="3">H6253</strain>
    </source>
</reference>
<protein>
    <submittedName>
        <fullName evidence="1">Transcriptional regulator</fullName>
    </submittedName>
</protein>
<dbReference type="EMBL" id="CP022384">
    <property type="protein sequence ID" value="ATA82076.1"/>
    <property type="molecule type" value="Genomic_DNA"/>
</dbReference>
<evidence type="ECO:0000313" key="2">
    <source>
        <dbReference type="EMBL" id="PTX00934.1"/>
    </source>
</evidence>
<gene>
    <name evidence="2" type="ORF">C8P65_12315</name>
    <name evidence="1" type="ORF">CGC53_06825</name>
</gene>
<organism evidence="1 3">
    <name type="scientific">Capnocytophaga leadbetteri</name>
    <dbReference type="NCBI Taxonomy" id="327575"/>
    <lineage>
        <taxon>Bacteria</taxon>
        <taxon>Pseudomonadati</taxon>
        <taxon>Bacteroidota</taxon>
        <taxon>Flavobacteriia</taxon>
        <taxon>Flavobacteriales</taxon>
        <taxon>Flavobacteriaceae</taxon>
        <taxon>Capnocytophaga</taxon>
    </lineage>
</organism>
<dbReference type="AlphaFoldDB" id="A0A250FDK3"/>
<keyword evidence="3" id="KW-1185">Reference proteome</keyword>